<comment type="caution">
    <text evidence="1">The sequence shown here is derived from an EMBL/GenBank/DDBJ whole genome shotgun (WGS) entry which is preliminary data.</text>
</comment>
<proteinExistence type="predicted"/>
<gene>
    <name evidence="1" type="ORF">DTU03_21445</name>
</gene>
<protein>
    <recommendedName>
        <fullName evidence="2">Type I-E CRISPR-associated protein Cas6/Cse3/CasE</fullName>
    </recommendedName>
</protein>
<accession>A0A5W7S4N9</accession>
<evidence type="ECO:0008006" key="2">
    <source>
        <dbReference type="Google" id="ProtNLM"/>
    </source>
</evidence>
<dbReference type="Gene3D" id="3.30.70.1210">
    <property type="entry name" value="Crispr-associated protein, domain 2"/>
    <property type="match status" value="1"/>
</dbReference>
<sequence>MVFYDNALRMRIHHSEIYKIHQHLDCFIQEKACVKTPYSFKIIPETIHDSSILLRTAQPLNLPGEQAKEICLHVGDTLRFITTLAVIRHEIVDGRKKQITPPPEQLESYIHMRLMRAGFGIQSLIVGEPDNIIVRKNRKKKDKPVLVPASVIHATCLVNIVEEAEKSLVYGIGRKRIFGFGYLGPFSVNTDDEFY</sequence>
<evidence type="ECO:0000313" key="1">
    <source>
        <dbReference type="EMBL" id="EBX8630045.1"/>
    </source>
</evidence>
<name>A0A5W7S4N9_SALET</name>
<dbReference type="AlphaFoldDB" id="A0A5W7S4N9"/>
<organism evidence="1">
    <name type="scientific">Salmonella enterica subsp. enterica serovar Kintambo</name>
    <dbReference type="NCBI Taxonomy" id="1192730"/>
    <lineage>
        <taxon>Bacteria</taxon>
        <taxon>Pseudomonadati</taxon>
        <taxon>Pseudomonadota</taxon>
        <taxon>Gammaproteobacteria</taxon>
        <taxon>Enterobacterales</taxon>
        <taxon>Enterobacteriaceae</taxon>
        <taxon>Salmonella</taxon>
    </lineage>
</organism>
<reference evidence="1" key="1">
    <citation type="submission" date="2018-07" db="EMBL/GenBank/DDBJ databases">
        <authorList>
            <person name="Ashton P.M."/>
            <person name="Dallman T."/>
            <person name="Nair S."/>
            <person name="De Pinna E."/>
            <person name="Peters T."/>
            <person name="Grant K."/>
        </authorList>
    </citation>
    <scope>NUCLEOTIDE SEQUENCE</scope>
    <source>
        <strain evidence="1">242348</strain>
    </source>
</reference>
<dbReference type="EMBL" id="AAHMLI010000034">
    <property type="protein sequence ID" value="EBX8630045.1"/>
    <property type="molecule type" value="Genomic_DNA"/>
</dbReference>
<dbReference type="SUPFAM" id="SSF117987">
    <property type="entry name" value="CRISPR-associated protein"/>
    <property type="match status" value="1"/>
</dbReference>